<gene>
    <name evidence="3" type="ORF">GCM10007860_26050</name>
</gene>
<feature type="transmembrane region" description="Helical" evidence="2">
    <location>
        <begin position="76"/>
        <end position="96"/>
    </location>
</feature>
<dbReference type="EMBL" id="BSOZ01000047">
    <property type="protein sequence ID" value="GLS05452.1"/>
    <property type="molecule type" value="Genomic_DNA"/>
</dbReference>
<organism evidence="3 4">
    <name type="scientific">Chitiniphilus shinanonensis</name>
    <dbReference type="NCBI Taxonomy" id="553088"/>
    <lineage>
        <taxon>Bacteria</taxon>
        <taxon>Pseudomonadati</taxon>
        <taxon>Pseudomonadota</taxon>
        <taxon>Betaproteobacteria</taxon>
        <taxon>Neisseriales</taxon>
        <taxon>Chitinibacteraceae</taxon>
        <taxon>Chitiniphilus</taxon>
    </lineage>
</organism>
<dbReference type="Pfam" id="PF11742">
    <property type="entry name" value="DUF3302"/>
    <property type="match status" value="1"/>
</dbReference>
<protein>
    <recommendedName>
        <fullName evidence="5">DUF3302 domain-containing protein</fullName>
    </recommendedName>
</protein>
<evidence type="ECO:0000313" key="4">
    <source>
        <dbReference type="Proteomes" id="UP001156836"/>
    </source>
</evidence>
<proteinExistence type="predicted"/>
<keyword evidence="4" id="KW-1185">Reference proteome</keyword>
<comment type="caution">
    <text evidence="3">The sequence shown here is derived from an EMBL/GenBank/DDBJ whole genome shotgun (WGS) entry which is preliminary data.</text>
</comment>
<dbReference type="InterPro" id="IPR011223">
    <property type="entry name" value="UCP028770"/>
</dbReference>
<accession>A0ABQ6BYZ3</accession>
<keyword evidence="2" id="KW-0812">Transmembrane</keyword>
<keyword evidence="2" id="KW-1133">Transmembrane helix</keyword>
<reference evidence="4" key="1">
    <citation type="journal article" date="2019" name="Int. J. Syst. Evol. Microbiol.">
        <title>The Global Catalogue of Microorganisms (GCM) 10K type strain sequencing project: providing services to taxonomists for standard genome sequencing and annotation.</title>
        <authorList>
            <consortium name="The Broad Institute Genomics Platform"/>
            <consortium name="The Broad Institute Genome Sequencing Center for Infectious Disease"/>
            <person name="Wu L."/>
            <person name="Ma J."/>
        </authorList>
    </citation>
    <scope>NUCLEOTIDE SEQUENCE [LARGE SCALE GENOMIC DNA]</scope>
    <source>
        <strain evidence="4">NBRC 104970</strain>
    </source>
</reference>
<keyword evidence="1" id="KW-0175">Coiled coil</keyword>
<dbReference type="Proteomes" id="UP001156836">
    <property type="component" value="Unassembled WGS sequence"/>
</dbReference>
<sequence>MARLRLAGGFVPLTLSIAAHASLFKGEALDTAANVLSWIVLIVLPIAGIAIFWMLHILPEKIAHQRHHPQKDAIHTLCMLSLFFGGLLWPLAWLWAYTKPVLYKMAYGIDKVIEEHDKKIGQDEAHLAQLDQQVNHDEALLHTMRAEIEALKAELNAVRNQKDQA</sequence>
<evidence type="ECO:0000313" key="3">
    <source>
        <dbReference type="EMBL" id="GLS05452.1"/>
    </source>
</evidence>
<name>A0ABQ6BYZ3_9NEIS</name>
<feature type="coiled-coil region" evidence="1">
    <location>
        <begin position="113"/>
        <end position="161"/>
    </location>
</feature>
<feature type="transmembrane region" description="Helical" evidence="2">
    <location>
        <begin position="31"/>
        <end position="55"/>
    </location>
</feature>
<dbReference type="RefSeq" id="WP_040430644.1">
    <property type="nucleotide sequence ID" value="NZ_BAABUF010000010.1"/>
</dbReference>
<evidence type="ECO:0008006" key="5">
    <source>
        <dbReference type="Google" id="ProtNLM"/>
    </source>
</evidence>
<evidence type="ECO:0000256" key="1">
    <source>
        <dbReference type="SAM" id="Coils"/>
    </source>
</evidence>
<keyword evidence="2" id="KW-0472">Membrane</keyword>
<evidence type="ECO:0000256" key="2">
    <source>
        <dbReference type="SAM" id="Phobius"/>
    </source>
</evidence>